<reference evidence="4" key="1">
    <citation type="submission" date="2023-02" db="EMBL/GenBank/DDBJ databases">
        <title>Genome of toxic invasive species Heracleum sosnowskyi carries increased number of genes despite the absence of recent whole-genome duplications.</title>
        <authorList>
            <person name="Schelkunov M."/>
            <person name="Shtratnikova V."/>
            <person name="Makarenko M."/>
            <person name="Klepikova A."/>
            <person name="Omelchenko D."/>
            <person name="Novikova G."/>
            <person name="Obukhova E."/>
            <person name="Bogdanov V."/>
            <person name="Penin A."/>
            <person name="Logacheva M."/>
        </authorList>
    </citation>
    <scope>NUCLEOTIDE SEQUENCE</scope>
    <source>
        <strain evidence="4">Hsosn_3</strain>
        <tissue evidence="4">Leaf</tissue>
    </source>
</reference>
<keyword evidence="5" id="KW-1185">Reference proteome</keyword>
<name>A0AAD8I2H0_9APIA</name>
<dbReference type="PANTHER" id="PTHR42648">
    <property type="entry name" value="TRANSPOSASE, PUTATIVE-RELATED"/>
    <property type="match status" value="1"/>
</dbReference>
<dbReference type="PROSITE" id="PS50994">
    <property type="entry name" value="INTEGRASE"/>
    <property type="match status" value="1"/>
</dbReference>
<dbReference type="GO" id="GO:0003676">
    <property type="term" value="F:nucleic acid binding"/>
    <property type="evidence" value="ECO:0007669"/>
    <property type="project" value="InterPro"/>
</dbReference>
<dbReference type="PANTHER" id="PTHR42648:SF32">
    <property type="entry name" value="RIBONUCLEASE H-LIKE DOMAIN, GAG-PRE-INTEGRASE DOMAIN PROTEIN-RELATED"/>
    <property type="match status" value="1"/>
</dbReference>
<dbReference type="InterPro" id="IPR036397">
    <property type="entry name" value="RNaseH_sf"/>
</dbReference>
<feature type="compositionally biased region" description="Polar residues" evidence="2">
    <location>
        <begin position="138"/>
        <end position="156"/>
    </location>
</feature>
<dbReference type="GO" id="GO:0015074">
    <property type="term" value="P:DNA integration"/>
    <property type="evidence" value="ECO:0007669"/>
    <property type="project" value="InterPro"/>
</dbReference>
<evidence type="ECO:0000313" key="4">
    <source>
        <dbReference type="EMBL" id="KAK1376693.1"/>
    </source>
</evidence>
<sequence length="228" mass="26424">MNMLMKKELVRGLPQQKFCQEGLCEDCQMGKLRRAVHRSNQVNTNTEPLKLIHMDLFGPVNVPSLAKKRYTLVMVDDYSRYTWVKYLESKDEDAQVIIDHLRVLDKTPNAKVQILRSDNGTEFRNVRLDVHDEYDDSSIYNSNDRNDSPVSNRRFSDRSFSYSNSNGFDSAHDCEIDQYKAQIKKLQDSEAEIKALSVNYAALLKEKEDCISRINEENSSLKQKFGKL</sequence>
<dbReference type="InterPro" id="IPR039537">
    <property type="entry name" value="Retrotran_Ty1/copia-like"/>
</dbReference>
<proteinExistence type="predicted"/>
<reference evidence="4" key="2">
    <citation type="submission" date="2023-05" db="EMBL/GenBank/DDBJ databases">
        <authorList>
            <person name="Schelkunov M.I."/>
        </authorList>
    </citation>
    <scope>NUCLEOTIDE SEQUENCE</scope>
    <source>
        <strain evidence="4">Hsosn_3</strain>
        <tissue evidence="4">Leaf</tissue>
    </source>
</reference>
<dbReference type="Proteomes" id="UP001237642">
    <property type="component" value="Unassembled WGS sequence"/>
</dbReference>
<dbReference type="EMBL" id="JAUIZM010000007">
    <property type="protein sequence ID" value="KAK1376693.1"/>
    <property type="molecule type" value="Genomic_DNA"/>
</dbReference>
<gene>
    <name evidence="4" type="ORF">POM88_032886</name>
</gene>
<evidence type="ECO:0000256" key="2">
    <source>
        <dbReference type="SAM" id="MobiDB-lite"/>
    </source>
</evidence>
<dbReference type="SUPFAM" id="SSF53098">
    <property type="entry name" value="Ribonuclease H-like"/>
    <property type="match status" value="1"/>
</dbReference>
<protein>
    <recommendedName>
        <fullName evidence="3">Integrase catalytic domain-containing protein</fullName>
    </recommendedName>
</protein>
<dbReference type="Gene3D" id="3.30.420.10">
    <property type="entry name" value="Ribonuclease H-like superfamily/Ribonuclease H"/>
    <property type="match status" value="1"/>
</dbReference>
<dbReference type="InterPro" id="IPR001584">
    <property type="entry name" value="Integrase_cat-core"/>
</dbReference>
<evidence type="ECO:0000256" key="1">
    <source>
        <dbReference type="SAM" id="Coils"/>
    </source>
</evidence>
<feature type="region of interest" description="Disordered" evidence="2">
    <location>
        <begin position="137"/>
        <end position="156"/>
    </location>
</feature>
<dbReference type="AlphaFoldDB" id="A0AAD8I2H0"/>
<dbReference type="InterPro" id="IPR012337">
    <property type="entry name" value="RNaseH-like_sf"/>
</dbReference>
<dbReference type="Pfam" id="PF00665">
    <property type="entry name" value="rve"/>
    <property type="match status" value="1"/>
</dbReference>
<accession>A0AAD8I2H0</accession>
<evidence type="ECO:0000259" key="3">
    <source>
        <dbReference type="PROSITE" id="PS50994"/>
    </source>
</evidence>
<organism evidence="4 5">
    <name type="scientific">Heracleum sosnowskyi</name>
    <dbReference type="NCBI Taxonomy" id="360622"/>
    <lineage>
        <taxon>Eukaryota</taxon>
        <taxon>Viridiplantae</taxon>
        <taxon>Streptophyta</taxon>
        <taxon>Embryophyta</taxon>
        <taxon>Tracheophyta</taxon>
        <taxon>Spermatophyta</taxon>
        <taxon>Magnoliopsida</taxon>
        <taxon>eudicotyledons</taxon>
        <taxon>Gunneridae</taxon>
        <taxon>Pentapetalae</taxon>
        <taxon>asterids</taxon>
        <taxon>campanulids</taxon>
        <taxon>Apiales</taxon>
        <taxon>Apiaceae</taxon>
        <taxon>Apioideae</taxon>
        <taxon>apioid superclade</taxon>
        <taxon>Tordylieae</taxon>
        <taxon>Tordyliinae</taxon>
        <taxon>Heracleum</taxon>
    </lineage>
</organism>
<comment type="caution">
    <text evidence="4">The sequence shown here is derived from an EMBL/GenBank/DDBJ whole genome shotgun (WGS) entry which is preliminary data.</text>
</comment>
<keyword evidence="1" id="KW-0175">Coiled coil</keyword>
<evidence type="ECO:0000313" key="5">
    <source>
        <dbReference type="Proteomes" id="UP001237642"/>
    </source>
</evidence>
<feature type="coiled-coil region" evidence="1">
    <location>
        <begin position="176"/>
        <end position="224"/>
    </location>
</feature>
<feature type="domain" description="Integrase catalytic" evidence="3">
    <location>
        <begin position="44"/>
        <end position="128"/>
    </location>
</feature>